<dbReference type="AlphaFoldDB" id="A0A0F8XUU0"/>
<reference evidence="1" key="1">
    <citation type="journal article" date="2015" name="Nature">
        <title>Complex archaea that bridge the gap between prokaryotes and eukaryotes.</title>
        <authorList>
            <person name="Spang A."/>
            <person name="Saw J.H."/>
            <person name="Jorgensen S.L."/>
            <person name="Zaremba-Niedzwiedzka K."/>
            <person name="Martijn J."/>
            <person name="Lind A.E."/>
            <person name="van Eijk R."/>
            <person name="Schleper C."/>
            <person name="Guy L."/>
            <person name="Ettema T.J."/>
        </authorList>
    </citation>
    <scope>NUCLEOTIDE SEQUENCE</scope>
</reference>
<gene>
    <name evidence="1" type="ORF">LCGC14_2978320</name>
</gene>
<sequence>MHLPNEQQERIQEALETLEKTGGLNIFEPCDCGSQ</sequence>
<comment type="caution">
    <text evidence="1">The sequence shown here is derived from an EMBL/GenBank/DDBJ whole genome shotgun (WGS) entry which is preliminary data.</text>
</comment>
<accession>A0A0F8XUU0</accession>
<evidence type="ECO:0000313" key="1">
    <source>
        <dbReference type="EMBL" id="KKK65020.1"/>
    </source>
</evidence>
<name>A0A0F8XUU0_9ZZZZ</name>
<protein>
    <submittedName>
        <fullName evidence="1">Uncharacterized protein</fullName>
    </submittedName>
</protein>
<proteinExistence type="predicted"/>
<dbReference type="EMBL" id="LAZR01060757">
    <property type="protein sequence ID" value="KKK65020.1"/>
    <property type="molecule type" value="Genomic_DNA"/>
</dbReference>
<feature type="non-terminal residue" evidence="1">
    <location>
        <position position="35"/>
    </location>
</feature>
<organism evidence="1">
    <name type="scientific">marine sediment metagenome</name>
    <dbReference type="NCBI Taxonomy" id="412755"/>
    <lineage>
        <taxon>unclassified sequences</taxon>
        <taxon>metagenomes</taxon>
        <taxon>ecological metagenomes</taxon>
    </lineage>
</organism>